<dbReference type="eggNOG" id="ENOG502N64A">
    <property type="taxonomic scope" value="Archaea"/>
</dbReference>
<dbReference type="Proteomes" id="UP000011615">
    <property type="component" value="Unassembled WGS sequence"/>
</dbReference>
<evidence type="ECO:0000313" key="2">
    <source>
        <dbReference type="EMBL" id="ELZ17683.1"/>
    </source>
</evidence>
<keyword evidence="1" id="KW-1133">Transmembrane helix</keyword>
<organism evidence="2 3">
    <name type="scientific">Natrinema limicola JCM 13563</name>
    <dbReference type="NCBI Taxonomy" id="1230457"/>
    <lineage>
        <taxon>Archaea</taxon>
        <taxon>Methanobacteriati</taxon>
        <taxon>Methanobacteriota</taxon>
        <taxon>Stenosarchaea group</taxon>
        <taxon>Halobacteria</taxon>
        <taxon>Halobacteriales</taxon>
        <taxon>Natrialbaceae</taxon>
        <taxon>Natrinema</taxon>
    </lineage>
</organism>
<name>M0C4U0_9EURY</name>
<evidence type="ECO:0008006" key="4">
    <source>
        <dbReference type="Google" id="ProtNLM"/>
    </source>
</evidence>
<dbReference type="RefSeq" id="WP_008014237.1">
    <property type="nucleotide sequence ID" value="NZ_AOIT01000056.1"/>
</dbReference>
<keyword evidence="1" id="KW-0812">Transmembrane</keyword>
<dbReference type="PATRIC" id="fig|1230457.4.peg.2945"/>
<reference evidence="2 3" key="1">
    <citation type="journal article" date="2014" name="PLoS Genet.">
        <title>Phylogenetically driven sequencing of extremely halophilic archaea reveals strategies for static and dynamic osmo-response.</title>
        <authorList>
            <person name="Becker E.A."/>
            <person name="Seitzer P.M."/>
            <person name="Tritt A."/>
            <person name="Larsen D."/>
            <person name="Krusor M."/>
            <person name="Yao A.I."/>
            <person name="Wu D."/>
            <person name="Madern D."/>
            <person name="Eisen J.A."/>
            <person name="Darling A.E."/>
            <person name="Facciotti M.T."/>
        </authorList>
    </citation>
    <scope>NUCLEOTIDE SEQUENCE [LARGE SCALE GENOMIC DNA]</scope>
    <source>
        <strain evidence="2 3">JCM 13563</strain>
    </source>
</reference>
<gene>
    <name evidence="2" type="ORF">C476_14663</name>
</gene>
<evidence type="ECO:0000256" key="1">
    <source>
        <dbReference type="SAM" id="Phobius"/>
    </source>
</evidence>
<evidence type="ECO:0000313" key="3">
    <source>
        <dbReference type="Proteomes" id="UP000011615"/>
    </source>
</evidence>
<accession>M0C4U0</accession>
<keyword evidence="3" id="KW-1185">Reference proteome</keyword>
<dbReference type="EMBL" id="AOIT01000056">
    <property type="protein sequence ID" value="ELZ17683.1"/>
    <property type="molecule type" value="Genomic_DNA"/>
</dbReference>
<sequence length="58" mass="6234">MERGVRRRLDALIALVSLLLGIVLTIIVFSDRIGGLVVVGSFFAGVFIGVLALWYAEG</sequence>
<protein>
    <recommendedName>
        <fullName evidence="4">Major facilitator superfamily (MFS) profile domain-containing protein</fullName>
    </recommendedName>
</protein>
<proteinExistence type="predicted"/>
<feature type="transmembrane region" description="Helical" evidence="1">
    <location>
        <begin position="12"/>
        <end position="30"/>
    </location>
</feature>
<feature type="transmembrane region" description="Helical" evidence="1">
    <location>
        <begin position="36"/>
        <end position="56"/>
    </location>
</feature>
<comment type="caution">
    <text evidence="2">The sequence shown here is derived from an EMBL/GenBank/DDBJ whole genome shotgun (WGS) entry which is preliminary data.</text>
</comment>
<dbReference type="AlphaFoldDB" id="M0C4U0"/>
<keyword evidence="1" id="KW-0472">Membrane</keyword>